<dbReference type="Pfam" id="PF03130">
    <property type="entry name" value="HEAT_PBS"/>
    <property type="match status" value="1"/>
</dbReference>
<dbReference type="RefSeq" id="WP_182896770.1">
    <property type="nucleotide sequence ID" value="NZ_JACGZW010000027.1"/>
</dbReference>
<evidence type="ECO:0000313" key="2">
    <source>
        <dbReference type="Proteomes" id="UP000526734"/>
    </source>
</evidence>
<name>A0A7W3W7E1_9PSEU</name>
<organism evidence="1 2">
    <name type="scientific">Amycolatopsis dendrobii</name>
    <dbReference type="NCBI Taxonomy" id="2760662"/>
    <lineage>
        <taxon>Bacteria</taxon>
        <taxon>Bacillati</taxon>
        <taxon>Actinomycetota</taxon>
        <taxon>Actinomycetes</taxon>
        <taxon>Pseudonocardiales</taxon>
        <taxon>Pseudonocardiaceae</taxon>
        <taxon>Amycolatopsis</taxon>
    </lineage>
</organism>
<dbReference type="InterPro" id="IPR016024">
    <property type="entry name" value="ARM-type_fold"/>
</dbReference>
<reference evidence="1 2" key="1">
    <citation type="submission" date="2020-08" db="EMBL/GenBank/DDBJ databases">
        <title>Amycolatopsis sp. nov. DR6-1 isolated from Dendrobium heterocarpum.</title>
        <authorList>
            <person name="Tedsree N."/>
            <person name="Kuncharoen N."/>
            <person name="Likhitwitayawuid K."/>
            <person name="Tanasupawat S."/>
        </authorList>
    </citation>
    <scope>NUCLEOTIDE SEQUENCE [LARGE SCALE GENOMIC DNA]</scope>
    <source>
        <strain evidence="1 2">DR6-1</strain>
    </source>
</reference>
<gene>
    <name evidence="1" type="ORF">H4281_43950</name>
</gene>
<sequence length="246" mass="27033">MRGSLKEVLRSSDEQAAALATELVRADGPGVDDAILAVATCGTRSGAVMTLAIRILVERDRDRDPEPLLALVPDGQVRAADRRPSWPVKAPIVTRYRFGFGRLRQLDPVGQYERVLDCYPTVVRMDAAVGLGDSGESSALDPLAKALKDRFAAVRTLGVHAVRRLGNAGLREAAREHPVRDLLIDLLQDTLRETRIAAARALGSLGELAVLEEHRPKSSRDQREWARIMQGEIPPLKRTWPGDRTI</sequence>
<dbReference type="Gene3D" id="1.25.10.10">
    <property type="entry name" value="Leucine-rich Repeat Variant"/>
    <property type="match status" value="1"/>
</dbReference>
<dbReference type="SUPFAM" id="SSF48371">
    <property type="entry name" value="ARM repeat"/>
    <property type="match status" value="1"/>
</dbReference>
<dbReference type="Proteomes" id="UP000526734">
    <property type="component" value="Unassembled WGS sequence"/>
</dbReference>
<evidence type="ECO:0000313" key="1">
    <source>
        <dbReference type="EMBL" id="MBB1160143.1"/>
    </source>
</evidence>
<dbReference type="AlphaFoldDB" id="A0A7W3W7E1"/>
<dbReference type="InterPro" id="IPR004155">
    <property type="entry name" value="PBS_lyase_HEAT"/>
</dbReference>
<keyword evidence="2" id="KW-1185">Reference proteome</keyword>
<accession>A0A7W3W7E1</accession>
<comment type="caution">
    <text evidence="1">The sequence shown here is derived from an EMBL/GenBank/DDBJ whole genome shotgun (WGS) entry which is preliminary data.</text>
</comment>
<protein>
    <recommendedName>
        <fullName evidence="3">HEAT repeat domain-containing protein</fullName>
    </recommendedName>
</protein>
<dbReference type="EMBL" id="JACGZW010000027">
    <property type="protein sequence ID" value="MBB1160143.1"/>
    <property type="molecule type" value="Genomic_DNA"/>
</dbReference>
<proteinExistence type="predicted"/>
<dbReference type="InterPro" id="IPR011989">
    <property type="entry name" value="ARM-like"/>
</dbReference>
<evidence type="ECO:0008006" key="3">
    <source>
        <dbReference type="Google" id="ProtNLM"/>
    </source>
</evidence>